<dbReference type="PROSITE" id="PS50943">
    <property type="entry name" value="HTH_CROC1"/>
    <property type="match status" value="1"/>
</dbReference>
<organism evidence="2 3">
    <name type="scientific">Candidatus Borkfalkia excrementigallinarum</name>
    <dbReference type="NCBI Taxonomy" id="2838506"/>
    <lineage>
        <taxon>Bacteria</taxon>
        <taxon>Bacillati</taxon>
        <taxon>Bacillota</taxon>
        <taxon>Clostridia</taxon>
        <taxon>Christensenellales</taxon>
        <taxon>Christensenellaceae</taxon>
        <taxon>Candidatus Borkfalkia</taxon>
    </lineage>
</organism>
<reference evidence="2" key="2">
    <citation type="submission" date="2021-04" db="EMBL/GenBank/DDBJ databases">
        <authorList>
            <person name="Gilroy R."/>
        </authorList>
    </citation>
    <scope>NUCLEOTIDE SEQUENCE</scope>
    <source>
        <strain evidence="2">1345</strain>
    </source>
</reference>
<dbReference type="InterPro" id="IPR010982">
    <property type="entry name" value="Lambda_DNA-bd_dom_sf"/>
</dbReference>
<reference evidence="2" key="1">
    <citation type="journal article" date="2021" name="PeerJ">
        <title>Extensive microbial diversity within the chicken gut microbiome revealed by metagenomics and culture.</title>
        <authorList>
            <person name="Gilroy R."/>
            <person name="Ravi A."/>
            <person name="Getino M."/>
            <person name="Pursley I."/>
            <person name="Horton D.L."/>
            <person name="Alikhan N.F."/>
            <person name="Baker D."/>
            <person name="Gharbi K."/>
            <person name="Hall N."/>
            <person name="Watson M."/>
            <person name="Adriaenssens E.M."/>
            <person name="Foster-Nyarko E."/>
            <person name="Jarju S."/>
            <person name="Secka A."/>
            <person name="Antonio M."/>
            <person name="Oren A."/>
            <person name="Chaudhuri R.R."/>
            <person name="La Ragione R."/>
            <person name="Hildebrand F."/>
            <person name="Pallen M.J."/>
        </authorList>
    </citation>
    <scope>NUCLEOTIDE SEQUENCE</scope>
    <source>
        <strain evidence="2">1345</strain>
    </source>
</reference>
<dbReference type="AlphaFoldDB" id="A0A9D1ZZ11"/>
<dbReference type="EMBL" id="DXCQ01000026">
    <property type="protein sequence ID" value="HIY96564.1"/>
    <property type="molecule type" value="Genomic_DNA"/>
</dbReference>
<protein>
    <submittedName>
        <fullName evidence="2">Helix-turn-helix domain-containing protein</fullName>
    </submittedName>
</protein>
<feature type="domain" description="HTH cro/C1-type" evidence="1">
    <location>
        <begin position="10"/>
        <end position="65"/>
    </location>
</feature>
<evidence type="ECO:0000313" key="2">
    <source>
        <dbReference type="EMBL" id="HIY96564.1"/>
    </source>
</evidence>
<dbReference type="InterPro" id="IPR001387">
    <property type="entry name" value="Cro/C1-type_HTH"/>
</dbReference>
<sequence length="121" mass="13896">MDKSIVGERLKALREGVHLSQAKLAAQFKDVDQPAIFRYERGYSFPPYHVLMQYADFFDVSLDYIFGRTDAPQGKLYQNRPKVTIDHAQLRDFLEMCFDPNSPANAKFKEAILGLFGETTE</sequence>
<dbReference type="Gene3D" id="1.10.260.40">
    <property type="entry name" value="lambda repressor-like DNA-binding domains"/>
    <property type="match status" value="1"/>
</dbReference>
<dbReference type="GO" id="GO:0003677">
    <property type="term" value="F:DNA binding"/>
    <property type="evidence" value="ECO:0007669"/>
    <property type="project" value="InterPro"/>
</dbReference>
<evidence type="ECO:0000313" key="3">
    <source>
        <dbReference type="Proteomes" id="UP000886750"/>
    </source>
</evidence>
<dbReference type="SUPFAM" id="SSF47413">
    <property type="entry name" value="lambda repressor-like DNA-binding domains"/>
    <property type="match status" value="1"/>
</dbReference>
<name>A0A9D1ZZ11_9FIRM</name>
<dbReference type="SMART" id="SM00530">
    <property type="entry name" value="HTH_XRE"/>
    <property type="match status" value="1"/>
</dbReference>
<dbReference type="Pfam" id="PF01381">
    <property type="entry name" value="HTH_3"/>
    <property type="match status" value="1"/>
</dbReference>
<comment type="caution">
    <text evidence="2">The sequence shown here is derived from an EMBL/GenBank/DDBJ whole genome shotgun (WGS) entry which is preliminary data.</text>
</comment>
<proteinExistence type="predicted"/>
<evidence type="ECO:0000259" key="1">
    <source>
        <dbReference type="PROSITE" id="PS50943"/>
    </source>
</evidence>
<dbReference type="CDD" id="cd00093">
    <property type="entry name" value="HTH_XRE"/>
    <property type="match status" value="1"/>
</dbReference>
<accession>A0A9D1ZZ11</accession>
<dbReference type="Proteomes" id="UP000886750">
    <property type="component" value="Unassembled WGS sequence"/>
</dbReference>
<gene>
    <name evidence="2" type="ORF">H9729_02645</name>
</gene>